<keyword evidence="2" id="KW-1185">Reference proteome</keyword>
<comment type="caution">
    <text evidence="1">The sequence shown here is derived from an EMBL/GenBank/DDBJ whole genome shotgun (WGS) entry which is preliminary data.</text>
</comment>
<sequence length="132" mass="14772">MATYLIHVQPNPIVRASASTSSTASSQKSDPQRKSWWTPLFGLSSKPDYIDSKNSDKITANNTTSSARTGARSESDLGQKPVISRVSPANFTNEKVRKLRMLMMEMELFHDAMNHSAMASRLASDFYDRLDR</sequence>
<gene>
    <name evidence="1" type="ORF">L1987_71550</name>
</gene>
<reference evidence="2" key="1">
    <citation type="journal article" date="2022" name="Mol. Ecol. Resour.">
        <title>The genomes of chicory, endive, great burdock and yacon provide insights into Asteraceae palaeo-polyploidization history and plant inulin production.</title>
        <authorList>
            <person name="Fan W."/>
            <person name="Wang S."/>
            <person name="Wang H."/>
            <person name="Wang A."/>
            <person name="Jiang F."/>
            <person name="Liu H."/>
            <person name="Zhao H."/>
            <person name="Xu D."/>
            <person name="Zhang Y."/>
        </authorList>
    </citation>
    <scope>NUCLEOTIDE SEQUENCE [LARGE SCALE GENOMIC DNA]</scope>
    <source>
        <strain evidence="2">cv. Yunnan</strain>
    </source>
</reference>
<organism evidence="1 2">
    <name type="scientific">Smallanthus sonchifolius</name>
    <dbReference type="NCBI Taxonomy" id="185202"/>
    <lineage>
        <taxon>Eukaryota</taxon>
        <taxon>Viridiplantae</taxon>
        <taxon>Streptophyta</taxon>
        <taxon>Embryophyta</taxon>
        <taxon>Tracheophyta</taxon>
        <taxon>Spermatophyta</taxon>
        <taxon>Magnoliopsida</taxon>
        <taxon>eudicotyledons</taxon>
        <taxon>Gunneridae</taxon>
        <taxon>Pentapetalae</taxon>
        <taxon>asterids</taxon>
        <taxon>campanulids</taxon>
        <taxon>Asterales</taxon>
        <taxon>Asteraceae</taxon>
        <taxon>Asteroideae</taxon>
        <taxon>Heliantheae alliance</taxon>
        <taxon>Millerieae</taxon>
        <taxon>Smallanthus</taxon>
    </lineage>
</organism>
<evidence type="ECO:0000313" key="1">
    <source>
        <dbReference type="EMBL" id="KAI3712980.1"/>
    </source>
</evidence>
<name>A0ACB9ATL8_9ASTR</name>
<proteinExistence type="predicted"/>
<reference evidence="1 2" key="2">
    <citation type="journal article" date="2022" name="Mol. Ecol. Resour.">
        <title>The genomes of chicory, endive, great burdock and yacon provide insights into Asteraceae paleo-polyploidization history and plant inulin production.</title>
        <authorList>
            <person name="Fan W."/>
            <person name="Wang S."/>
            <person name="Wang H."/>
            <person name="Wang A."/>
            <person name="Jiang F."/>
            <person name="Liu H."/>
            <person name="Zhao H."/>
            <person name="Xu D."/>
            <person name="Zhang Y."/>
        </authorList>
    </citation>
    <scope>NUCLEOTIDE SEQUENCE [LARGE SCALE GENOMIC DNA]</scope>
    <source>
        <strain evidence="2">cv. Yunnan</strain>
        <tissue evidence="1">Leaves</tissue>
    </source>
</reference>
<accession>A0ACB9ATL8</accession>
<protein>
    <submittedName>
        <fullName evidence="1">Uncharacterized protein</fullName>
    </submittedName>
</protein>
<dbReference type="EMBL" id="CM042041">
    <property type="protein sequence ID" value="KAI3712980.1"/>
    <property type="molecule type" value="Genomic_DNA"/>
</dbReference>
<dbReference type="Proteomes" id="UP001056120">
    <property type="component" value="Linkage Group LG24"/>
</dbReference>
<evidence type="ECO:0000313" key="2">
    <source>
        <dbReference type="Proteomes" id="UP001056120"/>
    </source>
</evidence>